<comment type="similarity">
    <text evidence="10">Belongs to the methyl-accepting chemotaxis (MCP) protein family.</text>
</comment>
<dbReference type="SMART" id="SM00304">
    <property type="entry name" value="HAMP"/>
    <property type="match status" value="1"/>
</dbReference>
<evidence type="ECO:0000259" key="15">
    <source>
        <dbReference type="PROSITE" id="PS50885"/>
    </source>
</evidence>
<feature type="transmembrane region" description="Helical" evidence="13">
    <location>
        <begin position="191"/>
        <end position="211"/>
    </location>
</feature>
<evidence type="ECO:0000256" key="8">
    <source>
        <dbReference type="ARBA" id="ARBA00023136"/>
    </source>
</evidence>
<evidence type="ECO:0000256" key="7">
    <source>
        <dbReference type="ARBA" id="ARBA00022989"/>
    </source>
</evidence>
<evidence type="ECO:0000256" key="13">
    <source>
        <dbReference type="SAM" id="Phobius"/>
    </source>
</evidence>
<keyword evidence="4" id="KW-0145">Chemotaxis</keyword>
<evidence type="ECO:0000256" key="12">
    <source>
        <dbReference type="SAM" id="MobiDB-lite"/>
    </source>
</evidence>
<dbReference type="CDD" id="cd11386">
    <property type="entry name" value="MCP_signal"/>
    <property type="match status" value="1"/>
</dbReference>
<evidence type="ECO:0000256" key="10">
    <source>
        <dbReference type="ARBA" id="ARBA00029447"/>
    </source>
</evidence>
<dbReference type="SUPFAM" id="SSF47170">
    <property type="entry name" value="Aspartate receptor, ligand-binding domain"/>
    <property type="match status" value="1"/>
</dbReference>
<dbReference type="RefSeq" id="WP_281504154.1">
    <property type="nucleotide sequence ID" value="NZ_JAKGAK010000014.1"/>
</dbReference>
<dbReference type="Gene3D" id="1.10.287.950">
    <property type="entry name" value="Methyl-accepting chemotaxis protein"/>
    <property type="match status" value="1"/>
</dbReference>
<dbReference type="Gene3D" id="1.20.120.30">
    <property type="entry name" value="Aspartate receptor, ligand-binding domain"/>
    <property type="match status" value="1"/>
</dbReference>
<evidence type="ECO:0000259" key="14">
    <source>
        <dbReference type="PROSITE" id="PS50111"/>
    </source>
</evidence>
<feature type="compositionally biased region" description="Low complexity" evidence="12">
    <location>
        <begin position="526"/>
        <end position="542"/>
    </location>
</feature>
<dbReference type="EMBL" id="JBHSEO010000050">
    <property type="protein sequence ID" value="MFC4416374.1"/>
    <property type="molecule type" value="Genomic_DNA"/>
</dbReference>
<reference evidence="17" key="1">
    <citation type="journal article" date="2019" name="Int. J. Syst. Evol. Microbiol.">
        <title>The Global Catalogue of Microorganisms (GCM) 10K type strain sequencing project: providing services to taxonomists for standard genome sequencing and annotation.</title>
        <authorList>
            <consortium name="The Broad Institute Genomics Platform"/>
            <consortium name="The Broad Institute Genome Sequencing Center for Infectious Disease"/>
            <person name="Wu L."/>
            <person name="Ma J."/>
        </authorList>
    </citation>
    <scope>NUCLEOTIDE SEQUENCE [LARGE SCALE GENOMIC DNA]</scope>
    <source>
        <strain evidence="17">CCUG 49679</strain>
    </source>
</reference>
<dbReference type="InterPro" id="IPR003660">
    <property type="entry name" value="HAMP_dom"/>
</dbReference>
<keyword evidence="3" id="KW-0488">Methylation</keyword>
<feature type="region of interest" description="Disordered" evidence="12">
    <location>
        <begin position="283"/>
        <end position="338"/>
    </location>
</feature>
<feature type="compositionally biased region" description="Polar residues" evidence="12">
    <location>
        <begin position="286"/>
        <end position="322"/>
    </location>
</feature>
<evidence type="ECO:0000256" key="11">
    <source>
        <dbReference type="PROSITE-ProRule" id="PRU00284"/>
    </source>
</evidence>
<evidence type="ECO:0000256" key="2">
    <source>
        <dbReference type="ARBA" id="ARBA00022475"/>
    </source>
</evidence>
<dbReference type="PROSITE" id="PS50111">
    <property type="entry name" value="CHEMOTAXIS_TRANSDUC_2"/>
    <property type="match status" value="1"/>
</dbReference>
<dbReference type="InterPro" id="IPR004089">
    <property type="entry name" value="MCPsignal_dom"/>
</dbReference>
<keyword evidence="8 13" id="KW-0472">Membrane</keyword>
<dbReference type="CDD" id="cd06225">
    <property type="entry name" value="HAMP"/>
    <property type="match status" value="1"/>
</dbReference>
<organism evidence="16 17">
    <name type="scientific">Chromohalobacter beijerinckii</name>
    <dbReference type="NCBI Taxonomy" id="86179"/>
    <lineage>
        <taxon>Bacteria</taxon>
        <taxon>Pseudomonadati</taxon>
        <taxon>Pseudomonadota</taxon>
        <taxon>Gammaproteobacteria</taxon>
        <taxon>Oceanospirillales</taxon>
        <taxon>Halomonadaceae</taxon>
        <taxon>Chromohalobacter</taxon>
    </lineage>
</organism>
<comment type="subcellular location">
    <subcellularLocation>
        <location evidence="1">Cell inner membrane</location>
        <topology evidence="1">Multi-pass membrane protein</topology>
    </subcellularLocation>
</comment>
<gene>
    <name evidence="16" type="ORF">ACFO0E_08115</name>
</gene>
<dbReference type="InterPro" id="IPR051310">
    <property type="entry name" value="MCP_chemotaxis"/>
</dbReference>
<dbReference type="InterPro" id="IPR004090">
    <property type="entry name" value="Chemotax_Me-accpt_rcpt"/>
</dbReference>
<evidence type="ECO:0000313" key="16">
    <source>
        <dbReference type="EMBL" id="MFC4416374.1"/>
    </source>
</evidence>
<protein>
    <submittedName>
        <fullName evidence="16">Methyl-accepting chemotaxis protein</fullName>
    </submittedName>
</protein>
<dbReference type="Pfam" id="PF00015">
    <property type="entry name" value="MCPsignal"/>
    <property type="match status" value="1"/>
</dbReference>
<dbReference type="SUPFAM" id="SSF58104">
    <property type="entry name" value="Methyl-accepting chemotaxis protein (MCP) signaling domain"/>
    <property type="match status" value="1"/>
</dbReference>
<feature type="region of interest" description="Disordered" evidence="12">
    <location>
        <begin position="517"/>
        <end position="570"/>
    </location>
</feature>
<keyword evidence="17" id="KW-1185">Reference proteome</keyword>
<keyword evidence="6 13" id="KW-0812">Transmembrane</keyword>
<feature type="compositionally biased region" description="Low complexity" evidence="12">
    <location>
        <begin position="323"/>
        <end position="334"/>
    </location>
</feature>
<dbReference type="Proteomes" id="UP001596015">
    <property type="component" value="Unassembled WGS sequence"/>
</dbReference>
<dbReference type="Pfam" id="PF02203">
    <property type="entry name" value="TarH"/>
    <property type="match status" value="1"/>
</dbReference>
<evidence type="ECO:0000313" key="17">
    <source>
        <dbReference type="Proteomes" id="UP001596015"/>
    </source>
</evidence>
<dbReference type="PANTHER" id="PTHR43531">
    <property type="entry name" value="PROTEIN ICFG"/>
    <property type="match status" value="1"/>
</dbReference>
<dbReference type="Pfam" id="PF00672">
    <property type="entry name" value="HAMP"/>
    <property type="match status" value="1"/>
</dbReference>
<evidence type="ECO:0000256" key="5">
    <source>
        <dbReference type="ARBA" id="ARBA00022519"/>
    </source>
</evidence>
<proteinExistence type="inferred from homology"/>
<feature type="domain" description="HAMP" evidence="15">
    <location>
        <begin position="213"/>
        <end position="265"/>
    </location>
</feature>
<dbReference type="InterPro" id="IPR003122">
    <property type="entry name" value="Tar_rcpt_lig-bd"/>
</dbReference>
<keyword evidence="9 11" id="KW-0807">Transducer</keyword>
<keyword evidence="2" id="KW-1003">Cell membrane</keyword>
<feature type="domain" description="Methyl-accepting transducer" evidence="14">
    <location>
        <begin position="270"/>
        <end position="499"/>
    </location>
</feature>
<evidence type="ECO:0000256" key="4">
    <source>
        <dbReference type="ARBA" id="ARBA00022500"/>
    </source>
</evidence>
<evidence type="ECO:0000256" key="3">
    <source>
        <dbReference type="ARBA" id="ARBA00022481"/>
    </source>
</evidence>
<dbReference type="PANTHER" id="PTHR43531:SF14">
    <property type="entry name" value="METHYL-ACCEPTING CHEMOTAXIS PROTEIN I-RELATED"/>
    <property type="match status" value="1"/>
</dbReference>
<dbReference type="PROSITE" id="PS50885">
    <property type="entry name" value="HAMP"/>
    <property type="match status" value="1"/>
</dbReference>
<evidence type="ECO:0000256" key="1">
    <source>
        <dbReference type="ARBA" id="ARBA00004429"/>
    </source>
</evidence>
<dbReference type="SMART" id="SM00283">
    <property type="entry name" value="MA"/>
    <property type="match status" value="1"/>
</dbReference>
<sequence>MGKMLNDLSVRASLTIALTIMVVMCAIISALGFYSNQKSAEALDTIGTIGFEQTNTVNRATLNLVRARSLLASYRNAVEDGDSDRAASLQGRVEDALDSAQTRFTEFSQVSKTDTGEQYAARIGEAYAAFRDEVGRQMNEGEDAVRAEDDQRINSLMDNLDGSVRDFIQYAEARVDNAIVADADNSQLMEILSIVLLILAIVVAILVRLVLVKSVVKPLDEAVEHCEHIAKGDLSHRIAERGKNEIGRLFAAMRDMQSGLVGTVTSVRDASGSIHGGAREIASGNADLSSRTEQQAASLEETASSMEELTSTVRQNADNARQASSLASDASTTAGRGGDVMQEVSTTMQGITESSKQISDIIGMIDSIAFQTNILALNASVEAARAGEQGRGFAVVASEVRNLASRSAEAAKEIKGLIHTSTTQIEQGSELVGNAETTMRDVVQAVKRVSDIMDEISAASQEQSDGIEQVSQAVTQMDQVTQQNASLVQEASSASASLEEQAQRLEDVVSVFRLPGGASHQALPGTRATATRASVSAPRSTSGASTQASTRQVPSQQASTRQEEDEWEEF</sequence>
<dbReference type="InterPro" id="IPR035440">
    <property type="entry name" value="4HB_MCP_dom_sf"/>
</dbReference>
<accession>A0ABV8XG48</accession>
<comment type="caution">
    <text evidence="16">The sequence shown here is derived from an EMBL/GenBank/DDBJ whole genome shotgun (WGS) entry which is preliminary data.</text>
</comment>
<keyword evidence="7 13" id="KW-1133">Transmembrane helix</keyword>
<feature type="transmembrane region" description="Helical" evidence="13">
    <location>
        <begin position="12"/>
        <end position="34"/>
    </location>
</feature>
<evidence type="ECO:0000256" key="6">
    <source>
        <dbReference type="ARBA" id="ARBA00022692"/>
    </source>
</evidence>
<evidence type="ECO:0000256" key="9">
    <source>
        <dbReference type="ARBA" id="ARBA00023224"/>
    </source>
</evidence>
<keyword evidence="5" id="KW-0997">Cell inner membrane</keyword>
<name>A0ABV8XG48_9GAMM</name>
<feature type="compositionally biased region" description="Polar residues" evidence="12">
    <location>
        <begin position="543"/>
        <end position="560"/>
    </location>
</feature>
<dbReference type="PRINTS" id="PR00260">
    <property type="entry name" value="CHEMTRNSDUCR"/>
</dbReference>